<dbReference type="AlphaFoldDB" id="A0A7J8RFV3"/>
<evidence type="ECO:0000256" key="2">
    <source>
        <dbReference type="ARBA" id="ARBA00022670"/>
    </source>
</evidence>
<dbReference type="EMBL" id="JABFAC010000005">
    <property type="protein sequence ID" value="MBA0612262.1"/>
    <property type="molecule type" value="Genomic_DNA"/>
</dbReference>
<comment type="caution">
    <text evidence="5">The sequence shown here is derived from an EMBL/GenBank/DDBJ whole genome shotgun (WGS) entry which is preliminary data.</text>
</comment>
<dbReference type="PROSITE" id="PS50600">
    <property type="entry name" value="ULP_PROTEASE"/>
    <property type="match status" value="1"/>
</dbReference>
<protein>
    <recommendedName>
        <fullName evidence="4">Ubiquitin-like protease family profile domain-containing protein</fullName>
    </recommendedName>
</protein>
<dbReference type="GO" id="GO:0006508">
    <property type="term" value="P:proteolysis"/>
    <property type="evidence" value="ECO:0007669"/>
    <property type="project" value="UniProtKB-KW"/>
</dbReference>
<evidence type="ECO:0000313" key="6">
    <source>
        <dbReference type="Proteomes" id="UP000593561"/>
    </source>
</evidence>
<accession>A0A7J8RFV3</accession>
<dbReference type="SUPFAM" id="SSF54001">
    <property type="entry name" value="Cysteine proteinases"/>
    <property type="match status" value="1"/>
</dbReference>
<dbReference type="GO" id="GO:0008234">
    <property type="term" value="F:cysteine-type peptidase activity"/>
    <property type="evidence" value="ECO:0007669"/>
    <property type="project" value="InterPro"/>
</dbReference>
<evidence type="ECO:0000313" key="5">
    <source>
        <dbReference type="EMBL" id="MBA0612262.1"/>
    </source>
</evidence>
<proteinExistence type="inferred from homology"/>
<dbReference type="InterPro" id="IPR038765">
    <property type="entry name" value="Papain-like_cys_pep_sf"/>
</dbReference>
<feature type="domain" description="Ubiquitin-like protease family profile" evidence="4">
    <location>
        <begin position="1"/>
        <end position="136"/>
    </location>
</feature>
<keyword evidence="2" id="KW-0645">Protease</keyword>
<comment type="similarity">
    <text evidence="1">Belongs to the peptidase C48 family.</text>
</comment>
<reference evidence="5 6" key="1">
    <citation type="journal article" date="2019" name="Genome Biol. Evol.">
        <title>Insights into the evolution of the New World diploid cottons (Gossypium, subgenus Houzingenia) based on genome sequencing.</title>
        <authorList>
            <person name="Grover C.E."/>
            <person name="Arick M.A. 2nd"/>
            <person name="Thrash A."/>
            <person name="Conover J.L."/>
            <person name="Sanders W.S."/>
            <person name="Peterson D.G."/>
            <person name="Frelichowski J.E."/>
            <person name="Scheffler J.A."/>
            <person name="Scheffler B.E."/>
            <person name="Wendel J.F."/>
        </authorList>
    </citation>
    <scope>NUCLEOTIDE SEQUENCE [LARGE SCALE GENOMIC DNA]</scope>
    <source>
        <strain evidence="5">27</strain>
        <tissue evidence="5">Leaf</tissue>
    </source>
</reference>
<name>A0A7J8RFV3_GOSDV</name>
<evidence type="ECO:0000259" key="4">
    <source>
        <dbReference type="PROSITE" id="PS50600"/>
    </source>
</evidence>
<dbReference type="Pfam" id="PF02902">
    <property type="entry name" value="Peptidase_C48"/>
    <property type="match status" value="1"/>
</dbReference>
<dbReference type="InterPro" id="IPR003653">
    <property type="entry name" value="Peptidase_C48_C"/>
</dbReference>
<evidence type="ECO:0000256" key="3">
    <source>
        <dbReference type="ARBA" id="ARBA00022801"/>
    </source>
</evidence>
<evidence type="ECO:0000256" key="1">
    <source>
        <dbReference type="ARBA" id="ARBA00005234"/>
    </source>
</evidence>
<keyword evidence="3" id="KW-0378">Hydrolase</keyword>
<organism evidence="5 6">
    <name type="scientific">Gossypium davidsonii</name>
    <name type="common">Davidson's cotton</name>
    <name type="synonym">Gossypium klotzschianum subsp. davidsonii</name>
    <dbReference type="NCBI Taxonomy" id="34287"/>
    <lineage>
        <taxon>Eukaryota</taxon>
        <taxon>Viridiplantae</taxon>
        <taxon>Streptophyta</taxon>
        <taxon>Embryophyta</taxon>
        <taxon>Tracheophyta</taxon>
        <taxon>Spermatophyta</taxon>
        <taxon>Magnoliopsida</taxon>
        <taxon>eudicotyledons</taxon>
        <taxon>Gunneridae</taxon>
        <taxon>Pentapetalae</taxon>
        <taxon>rosids</taxon>
        <taxon>malvids</taxon>
        <taxon>Malvales</taxon>
        <taxon>Malvaceae</taxon>
        <taxon>Malvoideae</taxon>
        <taxon>Gossypium</taxon>
    </lineage>
</organism>
<gene>
    <name evidence="5" type="ORF">Godav_012889</name>
</gene>
<dbReference type="Gene3D" id="3.40.395.10">
    <property type="entry name" value="Adenoviral Proteinase, Chain A"/>
    <property type="match status" value="1"/>
</dbReference>
<feature type="non-terminal residue" evidence="5">
    <location>
        <position position="136"/>
    </location>
</feature>
<keyword evidence="6" id="KW-1185">Reference proteome</keyword>
<dbReference type="Proteomes" id="UP000593561">
    <property type="component" value="Unassembled WGS sequence"/>
</dbReference>
<sequence>VINAFFKLLKERSRKFSKAYINHHSFDSQAANLLIKGSRSEQEVLARYKPDHLSGVHKLFLPLCLSDHWVLFYVDINAKKFSCLDPYQSSGILSLNSKNVDKILQWFKSFLLPEFGYKDANEWPYVARTDIPQQKK</sequence>